<feature type="domain" description="GEVED" evidence="3">
    <location>
        <begin position="966"/>
        <end position="1047"/>
    </location>
</feature>
<feature type="domain" description="GEVED" evidence="3">
    <location>
        <begin position="788"/>
        <end position="873"/>
    </location>
</feature>
<dbReference type="EMBL" id="CP019124">
    <property type="protein sequence ID" value="APX88819.1"/>
    <property type="molecule type" value="Genomic_DNA"/>
</dbReference>
<dbReference type="InterPro" id="IPR001434">
    <property type="entry name" value="OmcB-like_DUF11"/>
</dbReference>
<evidence type="ECO:0000313" key="4">
    <source>
        <dbReference type="EMBL" id="APX88819.1"/>
    </source>
</evidence>
<dbReference type="Proteomes" id="UP000187266">
    <property type="component" value="Chromosome"/>
</dbReference>
<dbReference type="PANTHER" id="PTHR34819:SF5">
    <property type="entry name" value="CONSERVED REPEAT DOMAIN PROTEIN"/>
    <property type="match status" value="1"/>
</dbReference>
<dbReference type="SUPFAM" id="SSF117074">
    <property type="entry name" value="Hypothetical protein PA1324"/>
    <property type="match status" value="1"/>
</dbReference>
<dbReference type="NCBIfam" id="TIGR01451">
    <property type="entry name" value="B_ant_repeat"/>
    <property type="match status" value="2"/>
</dbReference>
<keyword evidence="5" id="KW-1185">Reference proteome</keyword>
<sequence length="1918" mass="197337">MLAHGAWLGGGGIDLTAASKQTISDNIQARAPALGNGDVIEVIADFPVITDGTLDGPGGYATIYVPDGFEVVGAYITDVNGSPVAARPARASTGSGVSRGWGPKGQLIFDTTANGWNPSSNDQCSLAGYTPADCNAGLAYVYGDTGIFYSTRADTAMFANGSDTATLENGYLVDPSNGTPWTTVGGTGTARVHNKWDAVHINAFGAGSIQPNGFATNEETALNGGRGTTPFRAGSPVAGPNSGADWDRYGVTGPWNRISYDGSCRADDPAVVGPEGPATGAGSVFPETTDPGVNSVDVCTVTAEGFDLNSSDLTSLPTGTNALRFAFGGIAENEIFYAVVRLRVTDLDSVAPINAEGHGGDSAEGASAGNDNPWRYWVAGSSALAPPSAEDLRVSISIVQVNGAPYTGGTIPQGATLRYRVTYGNSSMQALSNVAITVDLPTQTTGTANFAPSRGEDLSPATAPTGGTFAFQTLPTLAGLASGSMEFDVTTNAVSGDVVTATTDANSTESGPAFDSVTTNVDEAPVDALPSCSGTRFSLVDWSTDAPLGVGTSNVVTHAGVQSTITVSDNSQPFRPATFTTAAPLYASGYGGGSVAQAGYVDITTEFDSPMNGISFYVTSLDLDESVTVWGERGTERVSPAMADGPISAAMRRVALPDGSVLGERNNAFSTSALEENFAVQVGFSLPIDRVVIRLSTRQFNSASFADSAQITDIQTCADFTDAPSALGDAFHGVLESQGLYLGTTVTGDAGPGNSADASSDTDEGVEIPVLTQGLAATVVATVSGSGYLQGWIDYDGDGVFAVGTAEEIALDLRDDGTGSDLAAEDGKIEVDLVVPGDAVLSQTFARFRWSTETTIAPAQNAVDGEVEDYAVNIAAAPLVDRGDAPASYGDPTHVIADGGVAGTYLGPVSPDPEAAPQHSADATGDDLDGNDDEDGVILPTLYIGARGEITVLVNEVTGGLGPVAYLQSWIDFDGDGSFDAADMITADLQDGSAGDKDGTVNGQIVFDVDVPATATALPTFARFRWSTTAGVVAMAVDGEIEDYQLTFSNDPPPLVCDGTLYQIGGKKSALQRLTFSDSGSAYSLGLTFSPEFNNKVEAGWGFNELDGYIYGVQSNNRQLFRVDGAGGFTLLGAVPNSAAQGDVAGDILPNGIMVYPNGDSAFQLIDLADPANPSDAGQLTLSQPVTPFDMAYNPVDGRIYGIDDSTRRLFSADANNGVAGASTVTFIGPAIHDGAYESAWFDEDGRLYLWDNGDDGLYLVNTQTGLKQLLVTSADASGNDNDGTSCRGPAPLALAGIAGNVFTDTNASDIKDGAETNLGGGIAIDVYDDEGTPNDPSDDLLVASTETLSDGTYAFDGLAAHASYRIQLDEADADLPASATIGTSNPLVGVAATQNGFTPDQDFGFDPQGSDLEITKIAYQAGTTTPVTQVAEGDVIDWVVSVSNSGPGSPSNVRVIEQLPDGFAYISDSAPATGDFYDRSTGLWFVDEILSGQTETLTIRARALGSGTYTNEAEIVASSLPDFDSDFNAGFLVDDLGDGIADDDEARYVLNAAVSARTISGQLFVDTGVGGGTAHDALRNGDEVGGAQGVLSILDDAGTLLARPELDGAGNWSYGLAGDYAGTITLSVAPDEGWLTVSEASASHPGVTNADPHDGSFTFTPTAETDHPGLDFGLAPKPELTQDQTMSVEPGQVIGLPHLYKAGSAGEVSFSFTNLVQKPDASYSVGLFTDADCDGAPESAITAPVAVTAGQELCLVSRVSVGGGVGPGASFTYDLVADTSYSDTTVTYSSLNSDRVETGDGRGQLSLRKYVRNETQGTPEGTSNEGAVGDILEYRIELSNPSSSSATDVVIYDRTPSYTALAEPIPSPVTLDGTLSCTVGAPTSNVAGYSGSLRWDCSGSYPPGSVGSVSFRVQISP</sequence>
<dbReference type="InterPro" id="IPR047589">
    <property type="entry name" value="DUF11_rpt"/>
</dbReference>
<dbReference type="Pfam" id="PF20009">
    <property type="entry name" value="GEVED"/>
    <property type="match status" value="2"/>
</dbReference>
<evidence type="ECO:0000259" key="3">
    <source>
        <dbReference type="Pfam" id="PF20009"/>
    </source>
</evidence>
<evidence type="ECO:0000313" key="5">
    <source>
        <dbReference type="Proteomes" id="UP000187266"/>
    </source>
</evidence>
<name>A0A1U7DFZ3_9RHOB</name>
<evidence type="ECO:0000256" key="1">
    <source>
        <dbReference type="SAM" id="MobiDB-lite"/>
    </source>
</evidence>
<evidence type="ECO:0000259" key="2">
    <source>
        <dbReference type="Pfam" id="PF01345"/>
    </source>
</evidence>
<accession>A0A1U7DFZ3</accession>
<dbReference type="Gene3D" id="2.60.40.10">
    <property type="entry name" value="Immunoglobulins"/>
    <property type="match status" value="1"/>
</dbReference>
<dbReference type="OrthoDB" id="1204817at2"/>
<feature type="region of interest" description="Disordered" evidence="1">
    <location>
        <begin position="906"/>
        <end position="932"/>
    </location>
</feature>
<dbReference type="PANTHER" id="PTHR34819">
    <property type="entry name" value="LARGE CYSTEINE-RICH PERIPLASMIC PROTEIN OMCB"/>
    <property type="match status" value="1"/>
</dbReference>
<reference evidence="4 5" key="1">
    <citation type="submission" date="2017-01" db="EMBL/GenBank/DDBJ databases">
        <title>Genomic analysis of Xuhuaishuia manganoxidans DY6-4.</title>
        <authorList>
            <person name="Wang X."/>
        </authorList>
    </citation>
    <scope>NUCLEOTIDE SEQUENCE [LARGE SCALE GENOMIC DNA]</scope>
    <source>
        <strain evidence="4 5">DY6-4</strain>
    </source>
</reference>
<dbReference type="STRING" id="1267768.BV394_02970"/>
<organism evidence="4 5">
    <name type="scientific">Brevirhabdus pacifica</name>
    <dbReference type="NCBI Taxonomy" id="1267768"/>
    <lineage>
        <taxon>Bacteria</taxon>
        <taxon>Pseudomonadati</taxon>
        <taxon>Pseudomonadota</taxon>
        <taxon>Alphaproteobacteria</taxon>
        <taxon>Rhodobacterales</taxon>
        <taxon>Paracoccaceae</taxon>
        <taxon>Brevirhabdus</taxon>
    </lineage>
</organism>
<dbReference type="Pfam" id="PF01345">
    <property type="entry name" value="DUF11"/>
    <property type="match status" value="1"/>
</dbReference>
<dbReference type="SUPFAM" id="SSF63825">
    <property type="entry name" value="YWTD domain"/>
    <property type="match status" value="1"/>
</dbReference>
<proteinExistence type="predicted"/>
<gene>
    <name evidence="4" type="ORF">BV394_02970</name>
</gene>
<protein>
    <submittedName>
        <fullName evidence="4">Uncharacterized protein</fullName>
    </submittedName>
</protein>
<dbReference type="InterPro" id="IPR013783">
    <property type="entry name" value="Ig-like_fold"/>
</dbReference>
<dbReference type="InterPro" id="IPR045474">
    <property type="entry name" value="GEVED"/>
</dbReference>
<dbReference type="InterPro" id="IPR051172">
    <property type="entry name" value="Chlamydia_OmcB"/>
</dbReference>
<feature type="domain" description="DUF11" evidence="2">
    <location>
        <begin position="1425"/>
        <end position="1527"/>
    </location>
</feature>